<name>A0ABT7CTH8_9BACT</name>
<keyword evidence="2" id="KW-1185">Reference proteome</keyword>
<reference evidence="1 2" key="1">
    <citation type="submission" date="2023-05" db="EMBL/GenBank/DDBJ databases">
        <authorList>
            <person name="Zhang X."/>
        </authorList>
    </citation>
    <scope>NUCLEOTIDE SEQUENCE [LARGE SCALE GENOMIC DNA]</scope>
    <source>
        <strain evidence="1 2">DM2B3-1</strain>
    </source>
</reference>
<dbReference type="Proteomes" id="UP001228581">
    <property type="component" value="Unassembled WGS sequence"/>
</dbReference>
<proteinExistence type="predicted"/>
<dbReference type="InterPro" id="IPR010620">
    <property type="entry name" value="SBBP_repeat"/>
</dbReference>
<evidence type="ECO:0000313" key="1">
    <source>
        <dbReference type="EMBL" id="MDJ1497085.1"/>
    </source>
</evidence>
<dbReference type="SUPFAM" id="SSF63829">
    <property type="entry name" value="Calcium-dependent phosphotriesterase"/>
    <property type="match status" value="1"/>
</dbReference>
<dbReference type="Pfam" id="PF06739">
    <property type="entry name" value="SBBP"/>
    <property type="match status" value="2"/>
</dbReference>
<sequence>MKAIVTDKSGNIYCAGEFYGTGGFSSPSNNTDISIIKYSPTGQVLWTKQVGSLGMDIATDLDIDQQGNIYVTGMFSETIVLGAFSLVSKGAKDIFIAKFSTEGEVQWAIQAGGINTETVQNITVTRSGDIFITGGFSGEITLGTTTLIAKEDSDMFFAKITSVGEIQWAKSANGAFGQNIATDNNGNIYISGRISSPKSTFDNIILNYSDQQKTLFIAKYSDQGKIIWAKNMGGYFSLNGNRMSIDNTGNLYLAGFFFETAVFDNKLLTHEGGSLFVLKCTSSGEIKWVKSAEGIGYCYGFGIALDNLGNPYVTGAFDNTIKLGNQSFTSQGANDIFISKYNTNGQILWTKTAGGTESDQGLNLAIDQSNNVCLIGSSLKSITLDQTTLNSPNGTTIIWKTRH</sequence>
<dbReference type="Gene3D" id="2.120.10.30">
    <property type="entry name" value="TolB, C-terminal domain"/>
    <property type="match status" value="2"/>
</dbReference>
<organism evidence="1 2">
    <name type="scientific">Xanthocytophaga flava</name>
    <dbReference type="NCBI Taxonomy" id="3048013"/>
    <lineage>
        <taxon>Bacteria</taxon>
        <taxon>Pseudomonadati</taxon>
        <taxon>Bacteroidota</taxon>
        <taxon>Cytophagia</taxon>
        <taxon>Cytophagales</taxon>
        <taxon>Rhodocytophagaceae</taxon>
        <taxon>Xanthocytophaga</taxon>
    </lineage>
</organism>
<accession>A0ABT7CTH8</accession>
<protein>
    <submittedName>
        <fullName evidence="1">SBBP repeat-containing protein</fullName>
    </submittedName>
</protein>
<gene>
    <name evidence="1" type="ORF">QNI19_29375</name>
</gene>
<dbReference type="InterPro" id="IPR011042">
    <property type="entry name" value="6-blade_b-propeller_TolB-like"/>
</dbReference>
<comment type="caution">
    <text evidence="1">The sequence shown here is derived from an EMBL/GenBank/DDBJ whole genome shotgun (WGS) entry which is preliminary data.</text>
</comment>
<evidence type="ECO:0000313" key="2">
    <source>
        <dbReference type="Proteomes" id="UP001228581"/>
    </source>
</evidence>
<dbReference type="PANTHER" id="PTHR35580">
    <property type="entry name" value="CELL SURFACE GLYCOPROTEIN (S-LAYER PROTEIN)-LIKE PROTEIN"/>
    <property type="match status" value="1"/>
</dbReference>
<dbReference type="PANTHER" id="PTHR35580:SF1">
    <property type="entry name" value="PHYTASE-LIKE DOMAIN-CONTAINING PROTEIN"/>
    <property type="match status" value="1"/>
</dbReference>
<dbReference type="InterPro" id="IPR052918">
    <property type="entry name" value="Motility_Chemotaxis_Reg"/>
</dbReference>
<dbReference type="EMBL" id="JASJOT010000028">
    <property type="protein sequence ID" value="MDJ1497085.1"/>
    <property type="molecule type" value="Genomic_DNA"/>
</dbReference>